<protein>
    <submittedName>
        <fullName evidence="1">Uncharacterized protein</fullName>
    </submittedName>
</protein>
<dbReference type="Proteomes" id="UP001055115">
    <property type="component" value="Unassembled WGS sequence"/>
</dbReference>
<proteinExistence type="predicted"/>
<evidence type="ECO:0000313" key="2">
    <source>
        <dbReference type="Proteomes" id="UP001055115"/>
    </source>
</evidence>
<dbReference type="GeneID" id="73331372"/>
<dbReference type="EMBL" id="BQXU01000036">
    <property type="protein sequence ID" value="GKT50389.1"/>
    <property type="molecule type" value="Genomic_DNA"/>
</dbReference>
<keyword evidence="2" id="KW-1185">Reference proteome</keyword>
<organism evidence="1 2">
    <name type="scientific">Colletotrichum spaethianum</name>
    <dbReference type="NCBI Taxonomy" id="700344"/>
    <lineage>
        <taxon>Eukaryota</taxon>
        <taxon>Fungi</taxon>
        <taxon>Dikarya</taxon>
        <taxon>Ascomycota</taxon>
        <taxon>Pezizomycotina</taxon>
        <taxon>Sordariomycetes</taxon>
        <taxon>Hypocreomycetidae</taxon>
        <taxon>Glomerellales</taxon>
        <taxon>Glomerellaceae</taxon>
        <taxon>Colletotrichum</taxon>
        <taxon>Colletotrichum spaethianum species complex</taxon>
    </lineage>
</organism>
<reference evidence="1 2" key="1">
    <citation type="submission" date="2022-03" db="EMBL/GenBank/DDBJ databases">
        <title>Genome data of Colletotrichum spp.</title>
        <authorList>
            <person name="Utami Y.D."/>
            <person name="Hiruma K."/>
        </authorList>
    </citation>
    <scope>NUCLEOTIDE SEQUENCE [LARGE SCALE GENOMIC DNA]</scope>
    <source>
        <strain evidence="1 2">MAFF 239500</strain>
    </source>
</reference>
<dbReference type="AlphaFoldDB" id="A0AA37PDU6"/>
<accession>A0AA37PDU6</accession>
<comment type="caution">
    <text evidence="1">The sequence shown here is derived from an EMBL/GenBank/DDBJ whole genome shotgun (WGS) entry which is preliminary data.</text>
</comment>
<name>A0AA37PDU6_9PEZI</name>
<sequence length="150" mass="16278">MDFRKDSCEFGRRVGVVAAERTLDDAGGPGMLLLDLGVRTAVKSCWLLLRDLSPGVDADLGAMVGFEGCLEGEVSRELYGDGVKDVVAEDSLECGWGSAVVVIVFEGGATDVPACSNRDWLASEDPFVVLDVFSMVEDFQVRQQREWNLV</sequence>
<dbReference type="RefSeq" id="XP_049132739.1">
    <property type="nucleotide sequence ID" value="XM_049276782.1"/>
</dbReference>
<evidence type="ECO:0000313" key="1">
    <source>
        <dbReference type="EMBL" id="GKT50389.1"/>
    </source>
</evidence>
<gene>
    <name evidence="1" type="ORF">ColSpa_10570</name>
</gene>